<dbReference type="Proteomes" id="UP000320300">
    <property type="component" value="Unassembled WGS sequence"/>
</dbReference>
<dbReference type="NCBIfam" id="TIGR00696">
    <property type="entry name" value="wecG_tagA_cpsF"/>
    <property type="match status" value="1"/>
</dbReference>
<gene>
    <name evidence="3" type="ORF">SAMN06265348_11391</name>
</gene>
<name>A0A521FK17_9SPHI</name>
<dbReference type="RefSeq" id="WP_142530518.1">
    <property type="nucleotide sequence ID" value="NZ_CBCSJO010000012.1"/>
</dbReference>
<evidence type="ECO:0000313" key="4">
    <source>
        <dbReference type="Proteomes" id="UP000320300"/>
    </source>
</evidence>
<dbReference type="PANTHER" id="PTHR34136">
    <property type="match status" value="1"/>
</dbReference>
<proteinExistence type="predicted"/>
<evidence type="ECO:0000313" key="3">
    <source>
        <dbReference type="EMBL" id="SMO96476.1"/>
    </source>
</evidence>
<dbReference type="OrthoDB" id="9771846at2"/>
<dbReference type="Pfam" id="PF03808">
    <property type="entry name" value="Glyco_tran_WecG"/>
    <property type="match status" value="1"/>
</dbReference>
<dbReference type="CDD" id="cd06533">
    <property type="entry name" value="Glyco_transf_WecG_TagA"/>
    <property type="match status" value="1"/>
</dbReference>
<evidence type="ECO:0000256" key="2">
    <source>
        <dbReference type="ARBA" id="ARBA00022679"/>
    </source>
</evidence>
<reference evidence="3 4" key="1">
    <citation type="submission" date="2017-05" db="EMBL/GenBank/DDBJ databases">
        <authorList>
            <person name="Varghese N."/>
            <person name="Submissions S."/>
        </authorList>
    </citation>
    <scope>NUCLEOTIDE SEQUENCE [LARGE SCALE GENOMIC DNA]</scope>
    <source>
        <strain evidence="3 4">DSM 19036</strain>
    </source>
</reference>
<dbReference type="GO" id="GO:0016758">
    <property type="term" value="F:hexosyltransferase activity"/>
    <property type="evidence" value="ECO:0007669"/>
    <property type="project" value="TreeGrafter"/>
</dbReference>
<organism evidence="3 4">
    <name type="scientific">Pedobacter westerhofensis</name>
    <dbReference type="NCBI Taxonomy" id="425512"/>
    <lineage>
        <taxon>Bacteria</taxon>
        <taxon>Pseudomonadati</taxon>
        <taxon>Bacteroidota</taxon>
        <taxon>Sphingobacteriia</taxon>
        <taxon>Sphingobacteriales</taxon>
        <taxon>Sphingobacteriaceae</taxon>
        <taxon>Pedobacter</taxon>
    </lineage>
</organism>
<dbReference type="PANTHER" id="PTHR34136:SF1">
    <property type="entry name" value="UDP-N-ACETYL-D-MANNOSAMINURONIC ACID TRANSFERASE"/>
    <property type="match status" value="1"/>
</dbReference>
<sequence>MKNINPKGIDYNLFTGILNDLSYTRKTVINTINQYSFCIAENDPNFKKALQESEILLPDGEGIVMAERILTGKKIKKISGAQLHDHFLTTLAQRKGKCFYLGSSPSTLAKIKANLDKQYPDIQAAFYSPPFKTEFSEQDNKDMIDAINSFAPDVLFIGLTAPKQEKWSHDHKEAINAKVICAIGAVFDFYAGTVKRPSNMMINMKLEWLGRLISEPKRMWRRYLYFGPVYLYLILKRKMKNGDPVPEMTEMKMTNEFKIRKAS</sequence>
<accession>A0A521FK17</accession>
<dbReference type="EMBL" id="FXTN01000013">
    <property type="protein sequence ID" value="SMO96476.1"/>
    <property type="molecule type" value="Genomic_DNA"/>
</dbReference>
<evidence type="ECO:0000256" key="1">
    <source>
        <dbReference type="ARBA" id="ARBA00022676"/>
    </source>
</evidence>
<keyword evidence="1" id="KW-0328">Glycosyltransferase</keyword>
<protein>
    <submittedName>
        <fullName evidence="3">N-acetylglucosaminyldiphosphoundecaprenol N-acetyl-beta-D-mannosaminyltransferase</fullName>
    </submittedName>
</protein>
<dbReference type="InterPro" id="IPR004629">
    <property type="entry name" value="WecG_TagA_CpsF"/>
</dbReference>
<keyword evidence="4" id="KW-1185">Reference proteome</keyword>
<keyword evidence="2 3" id="KW-0808">Transferase</keyword>
<dbReference type="AlphaFoldDB" id="A0A521FK17"/>